<dbReference type="Proteomes" id="UP001164100">
    <property type="component" value="Chromosome"/>
</dbReference>
<sequence>MIKEKITIYYDKECPFCNSYVGYLKLKDSYELILKNVREDKNIDSKFDINNGFIVNFKDNFFQGSKALEFLNSVVNKDTFLGKLHFFFKYDNLFSNFLYKILFILRKVILFLMQKKSKI</sequence>
<organism evidence="1 3">
    <name type="scientific">Aliarcobacter cryaerophilus</name>
    <dbReference type="NCBI Taxonomy" id="28198"/>
    <lineage>
        <taxon>Bacteria</taxon>
        <taxon>Pseudomonadati</taxon>
        <taxon>Campylobacterota</taxon>
        <taxon>Epsilonproteobacteria</taxon>
        <taxon>Campylobacterales</taxon>
        <taxon>Arcobacteraceae</taxon>
        <taxon>Aliarcobacter</taxon>
    </lineage>
</organism>
<protein>
    <submittedName>
        <fullName evidence="2">DUF393 domain-containing protein</fullName>
    </submittedName>
</protein>
<name>A0A1V9VCA2_9BACT</name>
<dbReference type="RefSeq" id="WP_081560530.1">
    <property type="nucleotide sequence ID" value="NZ_CP099556.1"/>
</dbReference>
<dbReference type="EMBL" id="CP099556">
    <property type="protein sequence ID" value="UYF42308.1"/>
    <property type="molecule type" value="Genomic_DNA"/>
</dbReference>
<reference evidence="2" key="2">
    <citation type="journal article" date="2022" name="Front. Microbiol.">
        <title>Species classification and novel plasmid identifications in Arcobacter cryaerophilus and Arcobacter cryaerophilus-like organisms.</title>
        <authorList>
            <person name="Zhou G."/>
            <person name="Wang M."/>
            <person name="Wang H."/>
            <person name="Chen X."/>
            <person name="Gu Y."/>
            <person name="Shao Z."/>
            <person name="Zhang J."/>
            <person name="Zhang M."/>
        </authorList>
    </citation>
    <scope>NUCLEOTIDE SEQUENCE</scope>
    <source>
        <strain evidence="2">ICDCAC48</strain>
    </source>
</reference>
<evidence type="ECO:0000313" key="3">
    <source>
        <dbReference type="Proteomes" id="UP000192599"/>
    </source>
</evidence>
<accession>A0A1V9VCA2</accession>
<gene>
    <name evidence="1" type="ORF">AS859_04340</name>
    <name evidence="2" type="ORF">NGX11_05215</name>
</gene>
<evidence type="ECO:0000313" key="1">
    <source>
        <dbReference type="EMBL" id="OQR41672.1"/>
    </source>
</evidence>
<proteinExistence type="predicted"/>
<dbReference type="EMBL" id="LNTC01000036">
    <property type="protein sequence ID" value="OQR41672.1"/>
    <property type="molecule type" value="Genomic_DNA"/>
</dbReference>
<dbReference type="AlphaFoldDB" id="A0A1V9VCA2"/>
<reference evidence="1 3" key="1">
    <citation type="submission" date="2017-04" db="EMBL/GenBank/DDBJ databases">
        <title>Accumulation and expression of multiple antibiotic resistance genes in Arcobacter cryaerophilus that thrives in sewage.</title>
        <authorList>
            <person name="Millar J.A."/>
            <person name="Raghavan R."/>
        </authorList>
    </citation>
    <scope>NUCLEOTIDE SEQUENCE [LARGE SCALE GENOMIC DNA]</scope>
    <source>
        <strain evidence="1 3">AZT-1</strain>
    </source>
</reference>
<dbReference type="Proteomes" id="UP000192599">
    <property type="component" value="Unassembled WGS sequence"/>
</dbReference>
<evidence type="ECO:0000313" key="2">
    <source>
        <dbReference type="EMBL" id="UYF42308.1"/>
    </source>
</evidence>